<evidence type="ECO:0000256" key="6">
    <source>
        <dbReference type="ARBA" id="ARBA00023239"/>
    </source>
</evidence>
<feature type="transmembrane region" description="Helical" evidence="7">
    <location>
        <begin position="183"/>
        <end position="203"/>
    </location>
</feature>
<feature type="transmembrane region" description="Helical" evidence="7">
    <location>
        <begin position="159"/>
        <end position="177"/>
    </location>
</feature>
<dbReference type="SMART" id="SM00044">
    <property type="entry name" value="CYCc"/>
    <property type="match status" value="1"/>
</dbReference>
<sequence length="446" mass="49350">MATNVIEAFVRMIGQIFGVDRIGEESRQEFATQAYRVSAERGLRAAWAVFVLGLPLFLLIDFATWKSGQWDVQPAHERIFWWRVALTGLLVTLLVLGRLIPDERKCDRVFAWSSAIAFPLFGAWFAIVCQTLITDASIYALFLIGTAVLFPLPLLRKLLIYPATLLVLLAGLTWTSADPVSMYHVTVNATCVGIGAIVVEAVAMRTYAADFAKSIEIELERRRADTLLRNVLPATVAERLKRDPTTRVEHHPAVSVLFADFVGFGKLTQDLPPEQMIALLDQLFHEFDEAADRFGVEKIKTLGDSYMAACGVPAAQPDHALRTAQLALRIQAIAGRFKSDRGLPVRVRVGLHTGPAIAGVIGRKKFCYDLWGDTINFAAQLQASSAPDRIHVSEAMRSALGDEFRFAAREPIALKGRAQVSTYDLIGRTIEGEPFNDRLARMETPA</sequence>
<feature type="transmembrane region" description="Helical" evidence="7">
    <location>
        <begin position="80"/>
        <end position="97"/>
    </location>
</feature>
<reference evidence="9 10" key="1">
    <citation type="submission" date="2019-03" db="EMBL/GenBank/DDBJ databases">
        <title>Genomic Encyclopedia of Type Strains, Phase IV (KMG-IV): sequencing the most valuable type-strain genomes for metagenomic binning, comparative biology and taxonomic classification.</title>
        <authorList>
            <person name="Goeker M."/>
        </authorList>
    </citation>
    <scope>NUCLEOTIDE SEQUENCE [LARGE SCALE GENOMIC DNA]</scope>
    <source>
        <strain evidence="9 10">DSM 26377</strain>
    </source>
</reference>
<evidence type="ECO:0000256" key="2">
    <source>
        <dbReference type="ARBA" id="ARBA00022692"/>
    </source>
</evidence>
<feature type="transmembrane region" description="Helical" evidence="7">
    <location>
        <begin position="45"/>
        <end position="65"/>
    </location>
</feature>
<accession>A0A4S3K342</accession>
<dbReference type="Pfam" id="PF00211">
    <property type="entry name" value="Guanylate_cyc"/>
    <property type="match status" value="1"/>
</dbReference>
<dbReference type="GO" id="GO:0035556">
    <property type="term" value="P:intracellular signal transduction"/>
    <property type="evidence" value="ECO:0007669"/>
    <property type="project" value="InterPro"/>
</dbReference>
<feature type="transmembrane region" description="Helical" evidence="7">
    <location>
        <begin position="109"/>
        <end position="127"/>
    </location>
</feature>
<feature type="domain" description="Guanylate cyclase" evidence="8">
    <location>
        <begin position="255"/>
        <end position="382"/>
    </location>
</feature>
<keyword evidence="4 7" id="KW-1133">Transmembrane helix</keyword>
<comment type="subcellular location">
    <subcellularLocation>
        <location evidence="1">Membrane</location>
    </subcellularLocation>
</comment>
<evidence type="ECO:0000256" key="5">
    <source>
        <dbReference type="ARBA" id="ARBA00023136"/>
    </source>
</evidence>
<evidence type="ECO:0000256" key="1">
    <source>
        <dbReference type="ARBA" id="ARBA00004370"/>
    </source>
</evidence>
<organism evidence="9 10">
    <name type="scientific">Panacagrimonas perspica</name>
    <dbReference type="NCBI Taxonomy" id="381431"/>
    <lineage>
        <taxon>Bacteria</taxon>
        <taxon>Pseudomonadati</taxon>
        <taxon>Pseudomonadota</taxon>
        <taxon>Gammaproteobacteria</taxon>
        <taxon>Nevskiales</taxon>
        <taxon>Nevskiaceae</taxon>
        <taxon>Panacagrimonas</taxon>
    </lineage>
</organism>
<evidence type="ECO:0000256" key="3">
    <source>
        <dbReference type="ARBA" id="ARBA00022741"/>
    </source>
</evidence>
<dbReference type="AlphaFoldDB" id="A0A4S3K342"/>
<dbReference type="Proteomes" id="UP000295341">
    <property type="component" value="Unassembled WGS sequence"/>
</dbReference>
<dbReference type="InterPro" id="IPR050401">
    <property type="entry name" value="Cyclic_nucleotide_synthase"/>
</dbReference>
<dbReference type="GO" id="GO:0000166">
    <property type="term" value="F:nucleotide binding"/>
    <property type="evidence" value="ECO:0007669"/>
    <property type="project" value="UniProtKB-KW"/>
</dbReference>
<dbReference type="GO" id="GO:0004016">
    <property type="term" value="F:adenylate cyclase activity"/>
    <property type="evidence" value="ECO:0007669"/>
    <property type="project" value="UniProtKB-ARBA"/>
</dbReference>
<evidence type="ECO:0000256" key="4">
    <source>
        <dbReference type="ARBA" id="ARBA00022989"/>
    </source>
</evidence>
<keyword evidence="6" id="KW-0456">Lyase</keyword>
<dbReference type="SUPFAM" id="SSF55073">
    <property type="entry name" value="Nucleotide cyclase"/>
    <property type="match status" value="1"/>
</dbReference>
<evidence type="ECO:0000313" key="10">
    <source>
        <dbReference type="Proteomes" id="UP000295341"/>
    </source>
</evidence>
<keyword evidence="5 7" id="KW-0472">Membrane</keyword>
<gene>
    <name evidence="9" type="ORF">DFR24_3187</name>
</gene>
<dbReference type="EMBL" id="SOBT01000009">
    <property type="protein sequence ID" value="TDU28807.1"/>
    <property type="molecule type" value="Genomic_DNA"/>
</dbReference>
<keyword evidence="3" id="KW-0547">Nucleotide-binding</keyword>
<dbReference type="PROSITE" id="PS50125">
    <property type="entry name" value="GUANYLATE_CYCLASE_2"/>
    <property type="match status" value="1"/>
</dbReference>
<dbReference type="InterPro" id="IPR001054">
    <property type="entry name" value="A/G_cyclase"/>
</dbReference>
<evidence type="ECO:0000313" key="9">
    <source>
        <dbReference type="EMBL" id="TDU28807.1"/>
    </source>
</evidence>
<protein>
    <submittedName>
        <fullName evidence="9">Class 3 adenylate cyclase</fullName>
    </submittedName>
</protein>
<name>A0A4S3K342_9GAMM</name>
<dbReference type="GO" id="GO:0009190">
    <property type="term" value="P:cyclic nucleotide biosynthetic process"/>
    <property type="evidence" value="ECO:0007669"/>
    <property type="project" value="InterPro"/>
</dbReference>
<dbReference type="Gene3D" id="3.30.70.1230">
    <property type="entry name" value="Nucleotide cyclase"/>
    <property type="match status" value="1"/>
</dbReference>
<dbReference type="OrthoDB" id="5297065at2"/>
<dbReference type="PANTHER" id="PTHR11920">
    <property type="entry name" value="GUANYLYL CYCLASE"/>
    <property type="match status" value="1"/>
</dbReference>
<dbReference type="InterPro" id="IPR029787">
    <property type="entry name" value="Nucleotide_cyclase"/>
</dbReference>
<comment type="caution">
    <text evidence="9">The sequence shown here is derived from an EMBL/GenBank/DDBJ whole genome shotgun (WGS) entry which is preliminary data.</text>
</comment>
<keyword evidence="2 7" id="KW-0812">Transmembrane</keyword>
<evidence type="ECO:0000256" key="7">
    <source>
        <dbReference type="SAM" id="Phobius"/>
    </source>
</evidence>
<evidence type="ECO:0000259" key="8">
    <source>
        <dbReference type="PROSITE" id="PS50125"/>
    </source>
</evidence>
<feature type="transmembrane region" description="Helical" evidence="7">
    <location>
        <begin position="133"/>
        <end position="152"/>
    </location>
</feature>
<keyword evidence="10" id="KW-1185">Reference proteome</keyword>
<dbReference type="PANTHER" id="PTHR11920:SF335">
    <property type="entry name" value="GUANYLATE CYCLASE"/>
    <property type="match status" value="1"/>
</dbReference>
<dbReference type="CDD" id="cd07302">
    <property type="entry name" value="CHD"/>
    <property type="match status" value="1"/>
</dbReference>
<proteinExistence type="predicted"/>
<dbReference type="GO" id="GO:0016020">
    <property type="term" value="C:membrane"/>
    <property type="evidence" value="ECO:0007669"/>
    <property type="project" value="UniProtKB-SubCell"/>
</dbReference>